<dbReference type="Proteomes" id="UP000030647">
    <property type="component" value="Unassembled WGS sequence"/>
</dbReference>
<name>U4TRX8_9LACO</name>
<dbReference type="EMBL" id="KI271594">
    <property type="protein sequence ID" value="ERL64653.1"/>
    <property type="molecule type" value="Genomic_DNA"/>
</dbReference>
<dbReference type="InterPro" id="IPR036412">
    <property type="entry name" value="HAD-like_sf"/>
</dbReference>
<dbReference type="STRING" id="1231336.L248_0710"/>
<organism evidence="1 2">
    <name type="scientific">Schleiferilactobacillus shenzhenensis LY-73</name>
    <dbReference type="NCBI Taxonomy" id="1231336"/>
    <lineage>
        <taxon>Bacteria</taxon>
        <taxon>Bacillati</taxon>
        <taxon>Bacillota</taxon>
        <taxon>Bacilli</taxon>
        <taxon>Lactobacillales</taxon>
        <taxon>Lactobacillaceae</taxon>
        <taxon>Schleiferilactobacillus</taxon>
    </lineage>
</organism>
<reference evidence="2" key="1">
    <citation type="journal article" date="2013" name="Genome Announc.">
        <title>Whole-Genome Sequencing of Lactobacillus shenzhenensis Strain LY-73T.</title>
        <authorList>
            <person name="Lin Z."/>
            <person name="Liu Z."/>
            <person name="Yang R."/>
            <person name="Zou Y."/>
            <person name="Wan D."/>
            <person name="Chen J."/>
            <person name="Guo M."/>
            <person name="Zhao J."/>
            <person name="Fang C."/>
            <person name="Yang R."/>
            <person name="Liu F."/>
        </authorList>
    </citation>
    <scope>NUCLEOTIDE SEQUENCE [LARGE SCALE GENOMIC DNA]</scope>
    <source>
        <strain evidence="2">LY-73</strain>
    </source>
</reference>
<dbReference type="eggNOG" id="COG0561">
    <property type="taxonomic scope" value="Bacteria"/>
</dbReference>
<evidence type="ECO:0000313" key="1">
    <source>
        <dbReference type="EMBL" id="ERL64653.1"/>
    </source>
</evidence>
<dbReference type="SUPFAM" id="SSF56784">
    <property type="entry name" value="HAD-like"/>
    <property type="match status" value="1"/>
</dbReference>
<dbReference type="Pfam" id="PF08282">
    <property type="entry name" value="Hydrolase_3"/>
    <property type="match status" value="1"/>
</dbReference>
<dbReference type="RefSeq" id="WP_022530042.1">
    <property type="nucleotide sequence ID" value="NZ_KI271594.1"/>
</dbReference>
<accession>U4TRX8</accession>
<protein>
    <submittedName>
        <fullName evidence="1">Uncharacterized protein</fullName>
    </submittedName>
</protein>
<sequence>MKKQLLVCAFNDAIIDKQGAIAPGSLDQIKQFIDAGNAFAITTPHLDAAIRYVENVNGFKATYRVSQQGSVALDSHDDVIFQAVLGSTVVHELNRIVFAGSWQVAITTAAHRYVTAGTKYPARWEFARNDVPVDDLQTVTDRANFKPLTYELIGTVADMKQTALAIRYALGHLVQVDTPNETTLLVRSLDASPANALLQIMHVDGFAPDDVIVVGNDASVLPLFDLSGRTFAVGQADAAVVQAAHQKIGSLGELIERSFTVAE</sequence>
<dbReference type="Gene3D" id="3.30.1240.10">
    <property type="match status" value="1"/>
</dbReference>
<gene>
    <name evidence="1" type="ORF">L248_0710</name>
</gene>
<evidence type="ECO:0000313" key="2">
    <source>
        <dbReference type="Proteomes" id="UP000030647"/>
    </source>
</evidence>
<dbReference type="Gene3D" id="3.40.50.1000">
    <property type="entry name" value="HAD superfamily/HAD-like"/>
    <property type="match status" value="1"/>
</dbReference>
<dbReference type="InterPro" id="IPR023214">
    <property type="entry name" value="HAD_sf"/>
</dbReference>
<dbReference type="AlphaFoldDB" id="U4TRX8"/>
<proteinExistence type="predicted"/>
<dbReference type="HOGENOM" id="CLU_1056872_0_0_9"/>
<keyword evidence="2" id="KW-1185">Reference proteome</keyword>